<evidence type="ECO:0000313" key="2">
    <source>
        <dbReference type="EMBL" id="SPC88701.1"/>
    </source>
</evidence>
<gene>
    <name evidence="2" type="ORF">FSB_LOCUS16583</name>
</gene>
<dbReference type="AlphaFoldDB" id="A0A2N9FP71"/>
<feature type="compositionally biased region" description="Polar residues" evidence="1">
    <location>
        <begin position="1"/>
        <end position="10"/>
    </location>
</feature>
<evidence type="ECO:0000256" key="1">
    <source>
        <dbReference type="SAM" id="MobiDB-lite"/>
    </source>
</evidence>
<reference evidence="2" key="1">
    <citation type="submission" date="2018-02" db="EMBL/GenBank/DDBJ databases">
        <authorList>
            <person name="Cohen D.B."/>
            <person name="Kent A.D."/>
        </authorList>
    </citation>
    <scope>NUCLEOTIDE SEQUENCE</scope>
</reference>
<protein>
    <submittedName>
        <fullName evidence="2">Uncharacterized protein</fullName>
    </submittedName>
</protein>
<dbReference type="EMBL" id="OIVN01001013">
    <property type="protein sequence ID" value="SPC88701.1"/>
    <property type="molecule type" value="Genomic_DNA"/>
</dbReference>
<sequence>MHPPSSSQCTDPPCTPASDSLPIAHQKGVSIPKLFRMHYLTRVGDIPWN</sequence>
<organism evidence="2">
    <name type="scientific">Fagus sylvatica</name>
    <name type="common">Beechnut</name>
    <dbReference type="NCBI Taxonomy" id="28930"/>
    <lineage>
        <taxon>Eukaryota</taxon>
        <taxon>Viridiplantae</taxon>
        <taxon>Streptophyta</taxon>
        <taxon>Embryophyta</taxon>
        <taxon>Tracheophyta</taxon>
        <taxon>Spermatophyta</taxon>
        <taxon>Magnoliopsida</taxon>
        <taxon>eudicotyledons</taxon>
        <taxon>Gunneridae</taxon>
        <taxon>Pentapetalae</taxon>
        <taxon>rosids</taxon>
        <taxon>fabids</taxon>
        <taxon>Fagales</taxon>
        <taxon>Fagaceae</taxon>
        <taxon>Fagus</taxon>
    </lineage>
</organism>
<accession>A0A2N9FP71</accession>
<proteinExistence type="predicted"/>
<name>A0A2N9FP71_FAGSY</name>
<feature type="region of interest" description="Disordered" evidence="1">
    <location>
        <begin position="1"/>
        <end position="22"/>
    </location>
</feature>